<evidence type="ECO:0008006" key="3">
    <source>
        <dbReference type="Google" id="ProtNLM"/>
    </source>
</evidence>
<reference evidence="2" key="1">
    <citation type="journal article" date="2019" name="Int. J. Syst. Evol. Microbiol.">
        <title>The Global Catalogue of Microorganisms (GCM) 10K type strain sequencing project: providing services to taxonomists for standard genome sequencing and annotation.</title>
        <authorList>
            <consortium name="The Broad Institute Genomics Platform"/>
            <consortium name="The Broad Institute Genome Sequencing Center for Infectious Disease"/>
            <person name="Wu L."/>
            <person name="Ma J."/>
        </authorList>
    </citation>
    <scope>NUCLEOTIDE SEQUENCE [LARGE SCALE GENOMIC DNA]</scope>
    <source>
        <strain evidence="2">CCM 7132</strain>
    </source>
</reference>
<comment type="caution">
    <text evidence="1">The sequence shown here is derived from an EMBL/GenBank/DDBJ whole genome shotgun (WGS) entry which is preliminary data.</text>
</comment>
<keyword evidence="2" id="KW-1185">Reference proteome</keyword>
<sequence>MLLAAIGADTWRLVRLDRQLAALPSELDSRGWHLTWQEKRVLWRPWGSQIVFTRPILAGPQSRLWAGVQLSIATSPVHPFSLSFTAEGTQIVRLSETLSLTTGALHGRFIPSTRIATLASETVTVTGVPIEGIEALSLQTLTARLIPGTQSGPGSSAWAVDLRAQTVLPQFAPDVAAPDQTLPGHALPDAAVIASPGRLKALLALLPPPRDLHLIVTALNGDDPESGAQLTHDMGNGRYLIQAASFSLGPLTCIARGTLSHEGEGTLWAQLTGLQGFVRYGIAHAPESLRIDPEYARLFKALDEQTARIPDQLDLPFPVSRHDISLQNHIFAILTGHSR</sequence>
<protein>
    <recommendedName>
        <fullName evidence="3">DUF58 domain-containing protein</fullName>
    </recommendedName>
</protein>
<dbReference type="EMBL" id="BMCH01000003">
    <property type="protein sequence ID" value="GGC28324.1"/>
    <property type="molecule type" value="Genomic_DNA"/>
</dbReference>
<evidence type="ECO:0000313" key="1">
    <source>
        <dbReference type="EMBL" id="GGC28324.1"/>
    </source>
</evidence>
<accession>A0ABQ1LRR9</accession>
<proteinExistence type="predicted"/>
<gene>
    <name evidence="1" type="ORF">GCM10007207_12220</name>
</gene>
<dbReference type="Proteomes" id="UP000637769">
    <property type="component" value="Unassembled WGS sequence"/>
</dbReference>
<evidence type="ECO:0000313" key="2">
    <source>
        <dbReference type="Proteomes" id="UP000637769"/>
    </source>
</evidence>
<name>A0ABQ1LRR9_9PROT</name>
<organism evidence="1 2">
    <name type="scientific">Asaia siamensis</name>
    <dbReference type="NCBI Taxonomy" id="110479"/>
    <lineage>
        <taxon>Bacteria</taxon>
        <taxon>Pseudomonadati</taxon>
        <taxon>Pseudomonadota</taxon>
        <taxon>Alphaproteobacteria</taxon>
        <taxon>Acetobacterales</taxon>
        <taxon>Acetobacteraceae</taxon>
        <taxon>Asaia</taxon>
    </lineage>
</organism>